<dbReference type="InterPro" id="IPR011990">
    <property type="entry name" value="TPR-like_helical_dom_sf"/>
</dbReference>
<accession>A0A4R0JC14</accession>
<dbReference type="EMBL" id="SJJY01000013">
    <property type="protein sequence ID" value="TCC16508.1"/>
    <property type="molecule type" value="Genomic_DNA"/>
</dbReference>
<keyword evidence="2" id="KW-0472">Membrane</keyword>
<dbReference type="Proteomes" id="UP000292385">
    <property type="component" value="Unassembled WGS sequence"/>
</dbReference>
<name>A0A4R0JC14_9ACTN</name>
<feature type="transmembrane region" description="Helical" evidence="2">
    <location>
        <begin position="233"/>
        <end position="252"/>
    </location>
</feature>
<evidence type="ECO:0000313" key="4">
    <source>
        <dbReference type="EMBL" id="TCC41968.1"/>
    </source>
</evidence>
<evidence type="ECO:0000256" key="2">
    <source>
        <dbReference type="SAM" id="Phobius"/>
    </source>
</evidence>
<evidence type="ECO:0000313" key="6">
    <source>
        <dbReference type="Proteomes" id="UP000294225"/>
    </source>
</evidence>
<evidence type="ECO:0000256" key="1">
    <source>
        <dbReference type="SAM" id="MobiDB-lite"/>
    </source>
</evidence>
<dbReference type="AlphaFoldDB" id="A0A4R0JC14"/>
<dbReference type="RefSeq" id="WP_131468200.1">
    <property type="nucleotide sequence ID" value="NZ_SJJY01000013.1"/>
</dbReference>
<organism evidence="4 6">
    <name type="scientific">Kribbella speibonae</name>
    <dbReference type="NCBI Taxonomy" id="1572660"/>
    <lineage>
        <taxon>Bacteria</taxon>
        <taxon>Bacillati</taxon>
        <taxon>Actinomycetota</taxon>
        <taxon>Actinomycetes</taxon>
        <taxon>Propionibacteriales</taxon>
        <taxon>Kribbellaceae</taxon>
        <taxon>Kribbella</taxon>
    </lineage>
</organism>
<reference evidence="5 6" key="1">
    <citation type="submission" date="2019-02" db="EMBL/GenBank/DDBJ databases">
        <title>Kribbella capetownensis sp. nov. and Kribbella speibonae sp. nov., isolated from soil.</title>
        <authorList>
            <person name="Curtis S.M."/>
            <person name="Norton I."/>
            <person name="Everest G.J."/>
            <person name="Meyers P.R."/>
        </authorList>
    </citation>
    <scope>NUCLEOTIDE SEQUENCE [LARGE SCALE GENOMIC DNA]</scope>
    <source>
        <strain evidence="3 5">SK5</strain>
        <strain evidence="4 6">YM55</strain>
    </source>
</reference>
<evidence type="ECO:0000313" key="5">
    <source>
        <dbReference type="Proteomes" id="UP000292385"/>
    </source>
</evidence>
<dbReference type="Proteomes" id="UP000294225">
    <property type="component" value="Unassembled WGS sequence"/>
</dbReference>
<evidence type="ECO:0008006" key="7">
    <source>
        <dbReference type="Google" id="ProtNLM"/>
    </source>
</evidence>
<comment type="caution">
    <text evidence="4">The sequence shown here is derived from an EMBL/GenBank/DDBJ whole genome shotgun (WGS) entry which is preliminary data.</text>
</comment>
<keyword evidence="5" id="KW-1185">Reference proteome</keyword>
<feature type="transmembrane region" description="Helical" evidence="2">
    <location>
        <begin position="322"/>
        <end position="347"/>
    </location>
</feature>
<feature type="transmembrane region" description="Helical" evidence="2">
    <location>
        <begin position="520"/>
        <end position="540"/>
    </location>
</feature>
<feature type="transmembrane region" description="Helical" evidence="2">
    <location>
        <begin position="264"/>
        <end position="282"/>
    </location>
</feature>
<dbReference type="EMBL" id="SJKC01000001">
    <property type="protein sequence ID" value="TCC41968.1"/>
    <property type="molecule type" value="Genomic_DNA"/>
</dbReference>
<feature type="transmembrane region" description="Helical" evidence="2">
    <location>
        <begin position="496"/>
        <end position="514"/>
    </location>
</feature>
<dbReference type="SUPFAM" id="SSF48452">
    <property type="entry name" value="TPR-like"/>
    <property type="match status" value="1"/>
</dbReference>
<gene>
    <name evidence="3" type="ORF">E0H58_39205</name>
    <name evidence="4" type="ORF">E0H92_10130</name>
</gene>
<evidence type="ECO:0000313" key="3">
    <source>
        <dbReference type="EMBL" id="TCC16508.1"/>
    </source>
</evidence>
<keyword evidence="2" id="KW-1133">Transmembrane helix</keyword>
<sequence length="577" mass="64406">MPTSPMKPEDTDADEEAEAARHSKVIELIRQGRFEAARDWVESEAYDRGDNPRAERMRLLALIARAEGDPAQSLAHMNEGRVSAPDYPRLVSDFIDLLVELRRFRQALDLIAELDASRSDDVLVRASCGHFYKRLGLSAHAYLAYRGAYKETLRKVSCRIRAGWFETFVARAVKREDESIGTWRRWLAPSMLFDDLPLSGFDSSQVRANVEWLNWRRLTVSGLSGRLDRLFRWAWRLIYIPISAALAFHVSGRILMNPGVVEQIFVAAASLAVAAATADMIWRCHWWMARENVALAVGIVTTLTIGGILVAARTYYSAFTAPWLTLFGLSLAFGSASLAVACASLAAPQWHQALRLGELRRDEPHAWIVDTLLDVIYGVGREGWRSNAWDRKYYVQLIEAAARGLHGDFRHSVPALDGESEKWVAQRSAGVAASLRAIKCELIAPTINSATVINKSLVRYIIALASGNLRQLPWVSPPPPPTPLGLRGRIWRTGKLSIIAILPLTSVIILNYTVGLPEIAQPWLLGVSVVWLVTSILFILDPQLREKLDAMNLFITILRKERGEAKTEEQATIGSVK</sequence>
<proteinExistence type="predicted"/>
<feature type="region of interest" description="Disordered" evidence="1">
    <location>
        <begin position="1"/>
        <end position="21"/>
    </location>
</feature>
<feature type="transmembrane region" description="Helical" evidence="2">
    <location>
        <begin position="294"/>
        <end position="316"/>
    </location>
</feature>
<dbReference type="Gene3D" id="1.25.40.10">
    <property type="entry name" value="Tetratricopeptide repeat domain"/>
    <property type="match status" value="1"/>
</dbReference>
<keyword evidence="2" id="KW-0812">Transmembrane</keyword>
<protein>
    <recommendedName>
        <fullName evidence="7">Tetratricopeptide repeat protein</fullName>
    </recommendedName>
</protein>